<dbReference type="GO" id="GO:0016787">
    <property type="term" value="F:hydrolase activity"/>
    <property type="evidence" value="ECO:0007669"/>
    <property type="project" value="UniProtKB-KW"/>
</dbReference>
<dbReference type="InterPro" id="IPR050275">
    <property type="entry name" value="PGM_Phosphatase"/>
</dbReference>
<organism evidence="1 2">
    <name type="scientific">Lysinimonas soli</name>
    <dbReference type="NCBI Taxonomy" id="1074233"/>
    <lineage>
        <taxon>Bacteria</taxon>
        <taxon>Bacillati</taxon>
        <taxon>Actinomycetota</taxon>
        <taxon>Actinomycetes</taxon>
        <taxon>Micrococcales</taxon>
        <taxon>Microbacteriaceae</taxon>
        <taxon>Lysinimonas</taxon>
    </lineage>
</organism>
<dbReference type="InterPro" id="IPR013078">
    <property type="entry name" value="His_Pase_superF_clade-1"/>
</dbReference>
<dbReference type="SMART" id="SM00855">
    <property type="entry name" value="PGAM"/>
    <property type="match status" value="1"/>
</dbReference>
<dbReference type="EC" id="3.1.3.-" evidence="1"/>
<dbReference type="Proteomes" id="UP001596039">
    <property type="component" value="Unassembled WGS sequence"/>
</dbReference>
<proteinExistence type="predicted"/>
<dbReference type="EMBL" id="JBHSMG010000002">
    <property type="protein sequence ID" value="MFC5502564.1"/>
    <property type="molecule type" value="Genomic_DNA"/>
</dbReference>
<dbReference type="PANTHER" id="PTHR48100:SF51">
    <property type="entry name" value="PHOSPHOGLYCERATE MUTASE"/>
    <property type="match status" value="1"/>
</dbReference>
<dbReference type="Gene3D" id="3.40.50.1240">
    <property type="entry name" value="Phosphoglycerate mutase-like"/>
    <property type="match status" value="1"/>
</dbReference>
<evidence type="ECO:0000313" key="2">
    <source>
        <dbReference type="Proteomes" id="UP001596039"/>
    </source>
</evidence>
<dbReference type="InterPro" id="IPR029033">
    <property type="entry name" value="His_PPase_superfam"/>
</dbReference>
<keyword evidence="2" id="KW-1185">Reference proteome</keyword>
<accession>A0ABW0NSM9</accession>
<evidence type="ECO:0000313" key="1">
    <source>
        <dbReference type="EMBL" id="MFC5502564.1"/>
    </source>
</evidence>
<reference evidence="2" key="1">
    <citation type="journal article" date="2019" name="Int. J. Syst. Evol. Microbiol.">
        <title>The Global Catalogue of Microorganisms (GCM) 10K type strain sequencing project: providing services to taxonomists for standard genome sequencing and annotation.</title>
        <authorList>
            <consortium name="The Broad Institute Genomics Platform"/>
            <consortium name="The Broad Institute Genome Sequencing Center for Infectious Disease"/>
            <person name="Wu L."/>
            <person name="Ma J."/>
        </authorList>
    </citation>
    <scope>NUCLEOTIDE SEQUENCE [LARGE SCALE GENOMIC DNA]</scope>
    <source>
        <strain evidence="2">CGMCC 4.6997</strain>
    </source>
</reference>
<dbReference type="SUPFAM" id="SSF53254">
    <property type="entry name" value="Phosphoglycerate mutase-like"/>
    <property type="match status" value="1"/>
</dbReference>
<sequence length="222" mass="24111">MPADLIHLVRHGEVFNPDGVLYGRLPEFHLSERGRRMAQLAASSLAGRPIVAVTASPLTRTRESAEPWIDRFRDGLGGEGLRIDERLIEPANRFEGLNIRAALKRDPFLARHLLNPWRPSWGEPFASIAARMMAAVADAHAGVEGGEVVLVSHQLPIWMVARTAQGKPLATDPRRRRCSLSSITTLAHDPAVAVPGAAGFVEVDYQEPAAELLAEAIDLGAV</sequence>
<keyword evidence="1" id="KW-0378">Hydrolase</keyword>
<dbReference type="Pfam" id="PF00300">
    <property type="entry name" value="His_Phos_1"/>
    <property type="match status" value="1"/>
</dbReference>
<dbReference type="CDD" id="cd07067">
    <property type="entry name" value="HP_PGM_like"/>
    <property type="match status" value="1"/>
</dbReference>
<dbReference type="PANTHER" id="PTHR48100">
    <property type="entry name" value="BROAD-SPECIFICITY PHOSPHATASE YOR283W-RELATED"/>
    <property type="match status" value="1"/>
</dbReference>
<gene>
    <name evidence="1" type="ORF">ACFPJ4_09965</name>
</gene>
<protein>
    <submittedName>
        <fullName evidence="1">Histidine phosphatase family protein</fullName>
        <ecNumber evidence="1">3.1.3.-</ecNumber>
    </submittedName>
</protein>
<comment type="caution">
    <text evidence="1">The sequence shown here is derived from an EMBL/GenBank/DDBJ whole genome shotgun (WGS) entry which is preliminary data.</text>
</comment>
<dbReference type="RefSeq" id="WP_386740255.1">
    <property type="nucleotide sequence ID" value="NZ_JBHSMG010000002.1"/>
</dbReference>
<name>A0ABW0NSM9_9MICO</name>